<dbReference type="AlphaFoldDB" id="A0A9I9EIQ5"/>
<sequence>MDPSCGSSAIFYSFDQDFFNIFVFFLTEVDESVGKKKSKARDNDDSLRYLVLMAGLFALMMFDNPNSMRPFVRRGIVYTHQIIESLNWVSNANGSLRIENANWFMWSVLGDPLLKLIVVDWFKVDKSFDGITLHPQNLVRV</sequence>
<reference evidence="1" key="1">
    <citation type="submission" date="2023-03" db="UniProtKB">
        <authorList>
            <consortium name="EnsemblPlants"/>
        </authorList>
    </citation>
    <scope>IDENTIFICATION</scope>
</reference>
<organism evidence="1">
    <name type="scientific">Cucumis melo</name>
    <name type="common">Muskmelon</name>
    <dbReference type="NCBI Taxonomy" id="3656"/>
    <lineage>
        <taxon>Eukaryota</taxon>
        <taxon>Viridiplantae</taxon>
        <taxon>Streptophyta</taxon>
        <taxon>Embryophyta</taxon>
        <taxon>Tracheophyta</taxon>
        <taxon>Spermatophyta</taxon>
        <taxon>Magnoliopsida</taxon>
        <taxon>eudicotyledons</taxon>
        <taxon>Gunneridae</taxon>
        <taxon>Pentapetalae</taxon>
        <taxon>rosids</taxon>
        <taxon>fabids</taxon>
        <taxon>Cucurbitales</taxon>
        <taxon>Cucurbitaceae</taxon>
        <taxon>Benincaseae</taxon>
        <taxon>Cucumis</taxon>
    </lineage>
</organism>
<dbReference type="Gramene" id="MELO3C033970.2.1">
    <property type="protein sequence ID" value="MELO3C033970.2.1"/>
    <property type="gene ID" value="MELO3C033970.2"/>
</dbReference>
<protein>
    <submittedName>
        <fullName evidence="1">Uncharacterized protein</fullName>
    </submittedName>
</protein>
<name>A0A9I9EIQ5_CUCME</name>
<proteinExistence type="predicted"/>
<evidence type="ECO:0000313" key="1">
    <source>
        <dbReference type="EnsemblPlants" id="MELO3C033970.2.1"/>
    </source>
</evidence>
<dbReference type="EnsemblPlants" id="MELO3C033970.2.1">
    <property type="protein sequence ID" value="MELO3C033970.2.1"/>
    <property type="gene ID" value="MELO3C033970.2"/>
</dbReference>
<accession>A0A9I9EIQ5</accession>